<proteinExistence type="predicted"/>
<dbReference type="EMBL" id="CQQC01000860">
    <property type="protein sequence ID" value="CNV46272.1"/>
    <property type="molecule type" value="Genomic_DNA"/>
</dbReference>
<evidence type="ECO:0000313" key="4">
    <source>
        <dbReference type="Proteomes" id="UP000039217"/>
    </source>
</evidence>
<gene>
    <name evidence="2" type="ORF">ERS007661_02448</name>
    <name evidence="3" type="ORF">ERS007720_04778</name>
</gene>
<evidence type="ECO:0000313" key="3">
    <source>
        <dbReference type="EMBL" id="COX66787.1"/>
    </source>
</evidence>
<evidence type="ECO:0000313" key="2">
    <source>
        <dbReference type="EMBL" id="CNV46272.1"/>
    </source>
</evidence>
<feature type="chain" id="PRO_5038308626" description="Secreted protein" evidence="1">
    <location>
        <begin position="20"/>
        <end position="86"/>
    </location>
</feature>
<organism evidence="2 4">
    <name type="scientific">Mycobacterium tuberculosis</name>
    <dbReference type="NCBI Taxonomy" id="1773"/>
    <lineage>
        <taxon>Bacteria</taxon>
        <taxon>Bacillati</taxon>
        <taxon>Actinomycetota</taxon>
        <taxon>Actinomycetes</taxon>
        <taxon>Mycobacteriales</taxon>
        <taxon>Mycobacteriaceae</taxon>
        <taxon>Mycobacterium</taxon>
        <taxon>Mycobacterium tuberculosis complex</taxon>
    </lineage>
</organism>
<keyword evidence="1" id="KW-0732">Signal</keyword>
<name>A0A655F316_MYCTX</name>
<dbReference type="Proteomes" id="UP000044938">
    <property type="component" value="Unassembled WGS sequence"/>
</dbReference>
<sequence>MVFSKSSGLVYSFSLISFATPSSSPPTTPISISRMILAAAAALSSSWAMARFSSIGTAEPSHMCDWNKGLPPLLTRCAEIASKGRT</sequence>
<feature type="signal peptide" evidence="1">
    <location>
        <begin position="1"/>
        <end position="19"/>
    </location>
</feature>
<evidence type="ECO:0000313" key="5">
    <source>
        <dbReference type="Proteomes" id="UP000044938"/>
    </source>
</evidence>
<protein>
    <recommendedName>
        <fullName evidence="6">Secreted protein</fullName>
    </recommendedName>
</protein>
<dbReference type="AlphaFoldDB" id="A0A655F316"/>
<evidence type="ECO:0008006" key="6">
    <source>
        <dbReference type="Google" id="ProtNLM"/>
    </source>
</evidence>
<dbReference type="Proteomes" id="UP000039217">
    <property type="component" value="Unassembled WGS sequence"/>
</dbReference>
<accession>A0A655F316</accession>
<dbReference type="EMBL" id="CSAJ01001154">
    <property type="protein sequence ID" value="COX66787.1"/>
    <property type="molecule type" value="Genomic_DNA"/>
</dbReference>
<evidence type="ECO:0000256" key="1">
    <source>
        <dbReference type="SAM" id="SignalP"/>
    </source>
</evidence>
<reference evidence="4 5" key="1">
    <citation type="submission" date="2015-03" db="EMBL/GenBank/DDBJ databases">
        <authorList>
            <consortium name="Pathogen Informatics"/>
        </authorList>
    </citation>
    <scope>NUCLEOTIDE SEQUENCE [LARGE SCALE GENOMIC DNA]</scope>
    <source>
        <strain evidence="2 4">D00501624</strain>
        <strain evidence="3 5">M09401471</strain>
    </source>
</reference>